<name>A0A176VKV1_MARPO</name>
<evidence type="ECO:0000256" key="1">
    <source>
        <dbReference type="ARBA" id="ARBA00009856"/>
    </source>
</evidence>
<feature type="compositionally biased region" description="Acidic residues" evidence="2">
    <location>
        <begin position="137"/>
        <end position="147"/>
    </location>
</feature>
<proteinExistence type="inferred from homology"/>
<keyword evidence="5" id="KW-1185">Reference proteome</keyword>
<feature type="compositionally biased region" description="Basic and acidic residues" evidence="2">
    <location>
        <begin position="148"/>
        <end position="167"/>
    </location>
</feature>
<evidence type="ECO:0000259" key="3">
    <source>
        <dbReference type="Pfam" id="PF07985"/>
    </source>
</evidence>
<dbReference type="AlphaFoldDB" id="A0A176VKV1"/>
<comment type="similarity">
    <text evidence="1">Belongs to the SRR1 family.</text>
</comment>
<accession>A0A176VKV1</accession>
<dbReference type="PANTHER" id="PTHR28626">
    <property type="entry name" value="SRR1-LIKE PROTEIN"/>
    <property type="match status" value="1"/>
</dbReference>
<feature type="region of interest" description="Disordered" evidence="2">
    <location>
        <begin position="131"/>
        <end position="168"/>
    </location>
</feature>
<evidence type="ECO:0000313" key="5">
    <source>
        <dbReference type="Proteomes" id="UP000077202"/>
    </source>
</evidence>
<evidence type="ECO:0000313" key="4">
    <source>
        <dbReference type="EMBL" id="OAE20952.1"/>
    </source>
</evidence>
<dbReference type="PANTHER" id="PTHR28626:SF3">
    <property type="entry name" value="SRR1-LIKE PROTEIN"/>
    <property type="match status" value="1"/>
</dbReference>
<protein>
    <recommendedName>
        <fullName evidence="3">SRR1-like domain-containing protein</fullName>
    </recommendedName>
</protein>
<dbReference type="InterPro" id="IPR012942">
    <property type="entry name" value="SRR1-like"/>
</dbReference>
<dbReference type="EMBL" id="LVLJ01003560">
    <property type="protein sequence ID" value="OAE20952.1"/>
    <property type="molecule type" value="Genomic_DNA"/>
</dbReference>
<dbReference type="GO" id="GO:0005634">
    <property type="term" value="C:nucleus"/>
    <property type="evidence" value="ECO:0007669"/>
    <property type="project" value="TreeGrafter"/>
</dbReference>
<dbReference type="Pfam" id="PF07985">
    <property type="entry name" value="SRR1"/>
    <property type="match status" value="1"/>
</dbReference>
<organism evidence="4 5">
    <name type="scientific">Marchantia polymorpha subsp. ruderalis</name>
    <dbReference type="NCBI Taxonomy" id="1480154"/>
    <lineage>
        <taxon>Eukaryota</taxon>
        <taxon>Viridiplantae</taxon>
        <taxon>Streptophyta</taxon>
        <taxon>Embryophyta</taxon>
        <taxon>Marchantiophyta</taxon>
        <taxon>Marchantiopsida</taxon>
        <taxon>Marchantiidae</taxon>
        <taxon>Marchantiales</taxon>
        <taxon>Marchantiaceae</taxon>
        <taxon>Marchantia</taxon>
    </lineage>
</organism>
<dbReference type="GO" id="GO:0005737">
    <property type="term" value="C:cytoplasm"/>
    <property type="evidence" value="ECO:0007669"/>
    <property type="project" value="TreeGrafter"/>
</dbReference>
<gene>
    <name evidence="4" type="ORF">AXG93_3846s1100</name>
</gene>
<comment type="caution">
    <text evidence="4">The sequence shown here is derived from an EMBL/GenBank/DDBJ whole genome shotgun (WGS) entry which is preliminary data.</text>
</comment>
<evidence type="ECO:0000256" key="2">
    <source>
        <dbReference type="SAM" id="MobiDB-lite"/>
    </source>
</evidence>
<dbReference type="InterPro" id="IPR040044">
    <property type="entry name" value="SRR1L"/>
</dbReference>
<dbReference type="Proteomes" id="UP000077202">
    <property type="component" value="Unassembled WGS sequence"/>
</dbReference>
<feature type="domain" description="SRR1-like" evidence="3">
    <location>
        <begin position="175"/>
        <end position="329"/>
    </location>
</feature>
<reference evidence="4" key="1">
    <citation type="submission" date="2016-03" db="EMBL/GenBank/DDBJ databases">
        <title>Mechanisms controlling the formation of the plant cell surface in tip-growing cells are functionally conserved among land plants.</title>
        <authorList>
            <person name="Honkanen S."/>
            <person name="Jones V.A."/>
            <person name="Morieri G."/>
            <person name="Champion C."/>
            <person name="Hetherington A.J."/>
            <person name="Kelly S."/>
            <person name="Saint-Marcoux D."/>
            <person name="Proust H."/>
            <person name="Prescott H."/>
            <person name="Dolan L."/>
        </authorList>
    </citation>
    <scope>NUCLEOTIDE SEQUENCE [LARGE SCALE GENOMIC DNA]</scope>
    <source>
        <tissue evidence="4">Whole gametophyte</tissue>
    </source>
</reference>
<sequence>MSMDEWNVVSRKKGAGRRLAAPYLNSSWLQHNARDRGSGNKLGAGDFANAVYEDLGIVDNEEEEEKLLGRVRRAITKVEQSTFFEKFLKQTRELQVVETLLLSAVDGAAPAARIPGNDAKLGVGVAVEGDAAGEGGGDGDGDAEQGGDVDRKVERKPEKEDKGEKKGGGGGPKIEMVLYGVGSIYTAEIARCQLALALLMQRNFRSIGQLLVYDPIMTPIECRVMRSLGCVTLETNENGSRAINGPTLFFMPHNEVDLYDRVVQTCVEPYKLKQIVILGNSFRTYSDRWTMYPLPDGDIPSYLLKVQEFVEEIPVADDFYPSAFSDTSICTSSFVDLWALSSPFVDCAPRWILLPS</sequence>